<organism evidence="3 4">
    <name type="scientific">Thielaviopsis punctulata</name>
    <dbReference type="NCBI Taxonomy" id="72032"/>
    <lineage>
        <taxon>Eukaryota</taxon>
        <taxon>Fungi</taxon>
        <taxon>Dikarya</taxon>
        <taxon>Ascomycota</taxon>
        <taxon>Pezizomycotina</taxon>
        <taxon>Sordariomycetes</taxon>
        <taxon>Hypocreomycetidae</taxon>
        <taxon>Microascales</taxon>
        <taxon>Ceratocystidaceae</taxon>
        <taxon>Thielaviopsis</taxon>
    </lineage>
</organism>
<evidence type="ECO:0000256" key="1">
    <source>
        <dbReference type="SAM" id="MobiDB-lite"/>
    </source>
</evidence>
<dbReference type="EMBL" id="LAEV01002315">
    <property type="protein sequence ID" value="KKA25980.1"/>
    <property type="molecule type" value="Genomic_DNA"/>
</dbReference>
<dbReference type="GO" id="GO:0070773">
    <property type="term" value="F:protein-N-terminal glutamine amidohydrolase activity"/>
    <property type="evidence" value="ECO:0007669"/>
    <property type="project" value="InterPro"/>
</dbReference>
<dbReference type="InterPro" id="IPR036526">
    <property type="entry name" value="C-N_Hydrolase_sf"/>
</dbReference>
<feature type="region of interest" description="Disordered" evidence="1">
    <location>
        <begin position="648"/>
        <end position="682"/>
    </location>
</feature>
<keyword evidence="4" id="KW-1185">Reference proteome</keyword>
<dbReference type="GO" id="GO:0030163">
    <property type="term" value="P:protein catabolic process"/>
    <property type="evidence" value="ECO:0007669"/>
    <property type="project" value="TreeGrafter"/>
</dbReference>
<feature type="compositionally biased region" description="Polar residues" evidence="1">
    <location>
        <begin position="363"/>
        <end position="372"/>
    </location>
</feature>
<protein>
    <recommendedName>
        <fullName evidence="2">CN hydrolase domain-containing protein</fullName>
    </recommendedName>
</protein>
<gene>
    <name evidence="3" type="ORF">TD95_002166</name>
</gene>
<feature type="compositionally biased region" description="Basic and acidic residues" evidence="1">
    <location>
        <begin position="447"/>
        <end position="456"/>
    </location>
</feature>
<feature type="region of interest" description="Disordered" evidence="1">
    <location>
        <begin position="303"/>
        <end position="398"/>
    </location>
</feature>
<dbReference type="PROSITE" id="PS50263">
    <property type="entry name" value="CN_HYDROLASE"/>
    <property type="match status" value="1"/>
</dbReference>
<dbReference type="GO" id="GO:0008418">
    <property type="term" value="F:protein-N-terminal asparagine amidohydrolase activity"/>
    <property type="evidence" value="ECO:0007669"/>
    <property type="project" value="InterPro"/>
</dbReference>
<feature type="compositionally biased region" description="Basic and acidic residues" evidence="1">
    <location>
        <begin position="323"/>
        <end position="349"/>
    </location>
</feature>
<dbReference type="Pfam" id="PF00795">
    <property type="entry name" value="CN_hydrolase"/>
    <property type="match status" value="1"/>
</dbReference>
<dbReference type="InterPro" id="IPR039703">
    <property type="entry name" value="Nta1"/>
</dbReference>
<sequence>MKIGCLQFAPVKGDPNANISSVDSILQKADPELDLLVLPELAFSGTGFKSLHDARPLLERSTAGVSTAWAKATALKYDCAVVVGYPEKALLLRGDSEVYNSLVGVSREGHIVAQYRASQLQPGEEYWAQEGRDGFFGDWVPELGQTVLGLSMDINSYKFREPWSKFGFAFHILRVEANIAVLSMCWPTALSAESFSDAPFDPDMDTLTYWVSRLEPVIRADSPDELIVIFSNRCGADDDVTYAGTSTVLGILQGEVTIYGVLGRGESDLLTIDTQKTPLGKLVYRPKTNMCEEREAQKAAFMARAKEDSPPKSPNCYIQITNPDRRRPVTERPQGSRDKVQREKAHGSMEKTQVPPPPPLETLAQTTYTPQKPASRRTPKLSLATTLEGLQPRSKTKPVHVATPINARPRGYSALATLDRPKLQNLVEVETPVDGQSHVPCKSRQRQRGESTRDRNPSPLLQTEYAHQAPSLSPWGHESSRVSGSDAPSEVFDRDASFLSSTATSLDSSQLPPTTRQPSPAHLDAFRGRTSSPRLLSQGKSNNPPRANARSQSAMRQPQANNSTSADVIRETVLTTRPRAQETLTIKNSVIPIAASPSIWTGSATEASFASATVDADRRRDRPAEPDRPRRNSRIEAQKALRLQIGNMRARSASQTRAAARPVRRVDSPPCGVPASAHPNSAGHFEWPLVRRADEEQMEGECGEEVEKRQQMGRGVQGEWWVDQWMSREAEQSVGRRSIDRRDGKKRLGLARYAPVTPKPMKLSFE</sequence>
<dbReference type="SUPFAM" id="SSF56317">
    <property type="entry name" value="Carbon-nitrogen hydrolase"/>
    <property type="match status" value="1"/>
</dbReference>
<feature type="region of interest" description="Disordered" evidence="1">
    <location>
        <begin position="503"/>
        <end position="574"/>
    </location>
</feature>
<evidence type="ECO:0000313" key="3">
    <source>
        <dbReference type="EMBL" id="KKA25980.1"/>
    </source>
</evidence>
<feature type="domain" description="CN hydrolase" evidence="2">
    <location>
        <begin position="1"/>
        <end position="276"/>
    </location>
</feature>
<dbReference type="PANTHER" id="PTHR11750">
    <property type="entry name" value="PROTEIN N-TERMINAL AMIDASE"/>
    <property type="match status" value="1"/>
</dbReference>
<name>A0A0F4Z6K8_9PEZI</name>
<feature type="compositionally biased region" description="Polar residues" evidence="1">
    <location>
        <begin position="503"/>
        <end position="518"/>
    </location>
</feature>
<dbReference type="PANTHER" id="PTHR11750:SF26">
    <property type="entry name" value="PROTEIN N-TERMINAL AMIDASE"/>
    <property type="match status" value="1"/>
</dbReference>
<feature type="compositionally biased region" description="Polar residues" evidence="1">
    <location>
        <begin position="529"/>
        <end position="566"/>
    </location>
</feature>
<dbReference type="InterPro" id="IPR003010">
    <property type="entry name" value="C-N_Hydrolase"/>
</dbReference>
<feature type="compositionally biased region" description="Low complexity" evidence="1">
    <location>
        <begin position="649"/>
        <end position="661"/>
    </location>
</feature>
<dbReference type="OrthoDB" id="201515at2759"/>
<reference evidence="3 4" key="1">
    <citation type="submission" date="2015-03" db="EMBL/GenBank/DDBJ databases">
        <authorList>
            <person name="Radwan O."/>
            <person name="Al-Naeli F.A."/>
            <person name="Rendon G.A."/>
            <person name="Fields C."/>
        </authorList>
    </citation>
    <scope>NUCLEOTIDE SEQUENCE [LARGE SCALE GENOMIC DNA]</scope>
    <source>
        <strain evidence="3">CR-DP1</strain>
    </source>
</reference>
<feature type="region of interest" description="Disordered" evidence="1">
    <location>
        <begin position="604"/>
        <end position="635"/>
    </location>
</feature>
<feature type="compositionally biased region" description="Basic and acidic residues" evidence="1">
    <location>
        <begin position="615"/>
        <end position="635"/>
    </location>
</feature>
<dbReference type="AlphaFoldDB" id="A0A0F4Z6K8"/>
<dbReference type="Proteomes" id="UP000033483">
    <property type="component" value="Unassembled WGS sequence"/>
</dbReference>
<proteinExistence type="predicted"/>
<feature type="region of interest" description="Disordered" evidence="1">
    <location>
        <begin position="430"/>
        <end position="491"/>
    </location>
</feature>
<accession>A0A0F4Z6K8</accession>
<evidence type="ECO:0000259" key="2">
    <source>
        <dbReference type="PROSITE" id="PS50263"/>
    </source>
</evidence>
<evidence type="ECO:0000313" key="4">
    <source>
        <dbReference type="Proteomes" id="UP000033483"/>
    </source>
</evidence>
<comment type="caution">
    <text evidence="3">The sequence shown here is derived from an EMBL/GenBank/DDBJ whole genome shotgun (WGS) entry which is preliminary data.</text>
</comment>
<dbReference type="Gene3D" id="3.60.110.10">
    <property type="entry name" value="Carbon-nitrogen hydrolase"/>
    <property type="match status" value="1"/>
</dbReference>